<comment type="caution">
    <text evidence="2">The sequence shown here is derived from an EMBL/GenBank/DDBJ whole genome shotgun (WGS) entry which is preliminary data.</text>
</comment>
<dbReference type="PANTHER" id="PTHR43318">
    <property type="entry name" value="UDP-N-ACETYLGLUCOSAMINE 4,6-DEHYDRATASE"/>
    <property type="match status" value="1"/>
</dbReference>
<name>T0ZGM0_9ZZZZ</name>
<dbReference type="Pfam" id="PF02719">
    <property type="entry name" value="Polysacc_synt_2"/>
    <property type="match status" value="1"/>
</dbReference>
<gene>
    <name evidence="2" type="ORF">B1B_13799</name>
</gene>
<proteinExistence type="predicted"/>
<organism evidence="2">
    <name type="scientific">mine drainage metagenome</name>
    <dbReference type="NCBI Taxonomy" id="410659"/>
    <lineage>
        <taxon>unclassified sequences</taxon>
        <taxon>metagenomes</taxon>
        <taxon>ecological metagenomes</taxon>
    </lineage>
</organism>
<sequence>MQGRSGDIFALDMGEPVRIRDLAAQMIRLSGKQPGRDIAIVYTGLRPGEKLFEELFHAQENYAPTTHAKLYLAAPQRVSTELLDAQMVRAGDAVIAFDEPALRRVLQALMPGLDWVHNAQPGTVVPFLRGDSGDSA</sequence>
<evidence type="ECO:0000259" key="1">
    <source>
        <dbReference type="Pfam" id="PF02719"/>
    </source>
</evidence>
<reference evidence="2" key="2">
    <citation type="journal article" date="2014" name="ISME J.">
        <title>Microbial stratification in low pH oxic and suboxic macroscopic growths along an acid mine drainage.</title>
        <authorList>
            <person name="Mendez-Garcia C."/>
            <person name="Mesa V."/>
            <person name="Sprenger R.R."/>
            <person name="Richter M."/>
            <person name="Diez M.S."/>
            <person name="Solano J."/>
            <person name="Bargiela R."/>
            <person name="Golyshina O.V."/>
            <person name="Manteca A."/>
            <person name="Ramos J.L."/>
            <person name="Gallego J.R."/>
            <person name="Llorente I."/>
            <person name="Martins Dos Santos V.A."/>
            <person name="Jensen O.N."/>
            <person name="Pelaez A.I."/>
            <person name="Sanchez J."/>
            <person name="Ferrer M."/>
        </authorList>
    </citation>
    <scope>NUCLEOTIDE SEQUENCE</scope>
</reference>
<dbReference type="EMBL" id="AUZY01009101">
    <property type="protein sequence ID" value="EQD43472.1"/>
    <property type="molecule type" value="Genomic_DNA"/>
</dbReference>
<reference evidence="2" key="1">
    <citation type="submission" date="2013-08" db="EMBL/GenBank/DDBJ databases">
        <authorList>
            <person name="Mendez C."/>
            <person name="Richter M."/>
            <person name="Ferrer M."/>
            <person name="Sanchez J."/>
        </authorList>
    </citation>
    <scope>NUCLEOTIDE SEQUENCE</scope>
</reference>
<protein>
    <submittedName>
        <fullName evidence="2">Polysaccharide biosynthesis protein</fullName>
    </submittedName>
</protein>
<accession>T0ZGM0</accession>
<dbReference type="Gene3D" id="3.40.50.720">
    <property type="entry name" value="NAD(P)-binding Rossmann-like Domain"/>
    <property type="match status" value="1"/>
</dbReference>
<dbReference type="InterPro" id="IPR051203">
    <property type="entry name" value="Polysaccharide_Synthase-Rel"/>
</dbReference>
<dbReference type="InterPro" id="IPR003869">
    <property type="entry name" value="Polysac_CapD-like"/>
</dbReference>
<evidence type="ECO:0000313" key="2">
    <source>
        <dbReference type="EMBL" id="EQD43472.1"/>
    </source>
</evidence>
<dbReference type="AlphaFoldDB" id="T0ZGM0"/>
<dbReference type="PANTHER" id="PTHR43318:SF1">
    <property type="entry name" value="POLYSACCHARIDE BIOSYNTHESIS PROTEIN EPSC-RELATED"/>
    <property type="match status" value="1"/>
</dbReference>
<feature type="domain" description="Polysaccharide biosynthesis protein CapD-like" evidence="1">
    <location>
        <begin position="2"/>
        <end position="73"/>
    </location>
</feature>